<keyword evidence="6" id="KW-1185">Reference proteome</keyword>
<protein>
    <recommendedName>
        <fullName evidence="3">arsenite-transporting ATPase</fullName>
        <ecNumber evidence="3">7.3.2.7</ecNumber>
    </recommendedName>
</protein>
<dbReference type="PANTHER" id="PTHR10803">
    <property type="entry name" value="ARSENICAL PUMP-DRIVING ATPASE ARSENITE-TRANSLOCATING ATPASE"/>
    <property type="match status" value="1"/>
</dbReference>
<dbReference type="NCBIfam" id="TIGR00345">
    <property type="entry name" value="GET3_arsA_TRC40"/>
    <property type="match status" value="2"/>
</dbReference>
<proteinExistence type="inferred from homology"/>
<reference evidence="5 6" key="1">
    <citation type="journal article" date="2011" name="Stand. Genomic Sci.">
        <title>Complete genome sequence of the acetate-degrading sulfate reducer Desulfobacca acetoxidans type strain (ASRB2).</title>
        <authorList>
            <person name="Goker M."/>
            <person name="Teshima H."/>
            <person name="Lapidus A."/>
            <person name="Nolan M."/>
            <person name="Lucas S."/>
            <person name="Hammon N."/>
            <person name="Deshpande S."/>
            <person name="Cheng J.F."/>
            <person name="Tapia R."/>
            <person name="Han C."/>
            <person name="Goodwin L."/>
            <person name="Pitluck S."/>
            <person name="Huntemann M."/>
            <person name="Liolios K."/>
            <person name="Ivanova N."/>
            <person name="Pagani I."/>
            <person name="Mavromatis K."/>
            <person name="Ovchinikova G."/>
            <person name="Pati A."/>
            <person name="Chen A."/>
            <person name="Palaniappan K."/>
            <person name="Land M."/>
            <person name="Hauser L."/>
            <person name="Brambilla E.M."/>
            <person name="Rohde M."/>
            <person name="Spring S."/>
            <person name="Detter J.C."/>
            <person name="Woyke T."/>
            <person name="Bristow J."/>
            <person name="Eisen J.A."/>
            <person name="Markowitz V."/>
            <person name="Hugenholtz P."/>
            <person name="Kyrpides N.C."/>
            <person name="Klenk H.P."/>
        </authorList>
    </citation>
    <scope>NUCLEOTIDE SEQUENCE [LARGE SCALE GENOMIC DNA]</scope>
    <source>
        <strain evidence="6">ATCC 700848 / DSM 11109 / ASRB2</strain>
    </source>
</reference>
<keyword evidence="5" id="KW-0378">Hydrolase</keyword>
<dbReference type="GO" id="GO:0016887">
    <property type="term" value="F:ATP hydrolysis activity"/>
    <property type="evidence" value="ECO:0007669"/>
    <property type="project" value="InterPro"/>
</dbReference>
<evidence type="ECO:0000259" key="4">
    <source>
        <dbReference type="Pfam" id="PF02374"/>
    </source>
</evidence>
<comment type="similarity">
    <text evidence="1">Belongs to the arsA ATPase family.</text>
</comment>
<dbReference type="SUPFAM" id="SSF52540">
    <property type="entry name" value="P-loop containing nucleoside triphosphate hydrolases"/>
    <property type="match status" value="2"/>
</dbReference>
<organism evidence="5 6">
    <name type="scientific">Desulfobacca acetoxidans (strain ATCC 700848 / DSM 11109 / ASRB2)</name>
    <dbReference type="NCBI Taxonomy" id="880072"/>
    <lineage>
        <taxon>Bacteria</taxon>
        <taxon>Pseudomonadati</taxon>
        <taxon>Thermodesulfobacteriota</taxon>
        <taxon>Desulfobaccia</taxon>
        <taxon>Desulfobaccales</taxon>
        <taxon>Desulfobaccaceae</taxon>
        <taxon>Desulfobacca</taxon>
    </lineage>
</organism>
<comment type="catalytic activity">
    <reaction evidence="2">
        <text>arsenite(in) + ATP + H2O = arsenite(out) + ADP + phosphate + H(+)</text>
        <dbReference type="Rhea" id="RHEA:11348"/>
        <dbReference type="ChEBI" id="CHEBI:15377"/>
        <dbReference type="ChEBI" id="CHEBI:15378"/>
        <dbReference type="ChEBI" id="CHEBI:29242"/>
        <dbReference type="ChEBI" id="CHEBI:30616"/>
        <dbReference type="ChEBI" id="CHEBI:43474"/>
        <dbReference type="ChEBI" id="CHEBI:456216"/>
        <dbReference type="EC" id="7.3.2.7"/>
    </reaction>
</comment>
<dbReference type="HOGENOM" id="CLU_429468_0_0_7"/>
<dbReference type="AlphaFoldDB" id="F2NHZ5"/>
<dbReference type="InterPro" id="IPR027417">
    <property type="entry name" value="P-loop_NTPase"/>
</dbReference>
<sequence length="653" mass="73096">MLTFLEDPDLRLIFFGGKGGVGKTTCAAATALHHALHSPQNSVLLVSTDPAHSLVDSLGSFHLPDNLTAKEFNAQQALKSFQAQHRDKFVEIAARGSFFDEEDIRQVLELSLPGLDELMALLEIAGWVETQSYTQIIVDTAPTGHTLRLLTIPGLIRNWLKALDALMEKHRFMQQRFRGAYQPDEMDRFLASLTDKVKQVESLLHHTRLCRFVPVMLAEEIVISETLKLLGELRRRQIPVVEIIVNRLYPESSCPRCAAGYQRQRQLLAELASLSSTSDYVWWGLPLFPDEIRGANLATLWKRATALELTPSGPATIQMASPPFVENPYPCPTTAPTFLIFAGKGGVGKSTVASATALRLAREFPERRCLLFSTDPAHSLSACLKLPVGPRPVHLAPGLTAIEIDAPGEFAAFKKRYRQDLERFFQSTLKNIDVPFDRQVLERLLDLSPPGLDEIMALVIVLDFLDQGSFDLFILDAAPTGHLLRLLELPELIDEWLKTFFGILLKYQLAFRFPSLSQEMVKISRKVKLLRKMWQDPVKTALYTVSILTEMAFQETSDLLAACNRQGLWTPVLFLNQATPASDCPLCAALNRREALIRAKYQESFAKLHQTVIYRQTTPRGLDLLDELGKALYLPRTREDCNGAAHDLSALSS</sequence>
<dbReference type="InterPro" id="IPR016300">
    <property type="entry name" value="ATPase_ArsA/GET3"/>
</dbReference>
<dbReference type="EC" id="7.3.2.7" evidence="3"/>
<dbReference type="GO" id="GO:0015446">
    <property type="term" value="F:ATPase-coupled arsenite transmembrane transporter activity"/>
    <property type="evidence" value="ECO:0007669"/>
    <property type="project" value="UniProtKB-EC"/>
</dbReference>
<dbReference type="Pfam" id="PF02374">
    <property type="entry name" value="ArsA_ATPase"/>
    <property type="match status" value="2"/>
</dbReference>
<evidence type="ECO:0000256" key="1">
    <source>
        <dbReference type="ARBA" id="ARBA00011040"/>
    </source>
</evidence>
<feature type="domain" description="ArsA/GET3 Anion-transporting ATPase-like" evidence="4">
    <location>
        <begin position="338"/>
        <end position="633"/>
    </location>
</feature>
<name>F2NHZ5_DESAR</name>
<dbReference type="EMBL" id="CP002629">
    <property type="protein sequence ID" value="AEB09621.1"/>
    <property type="molecule type" value="Genomic_DNA"/>
</dbReference>
<dbReference type="InterPro" id="IPR025723">
    <property type="entry name" value="ArsA/GET3_ATPase-like"/>
</dbReference>
<dbReference type="RefSeq" id="WP_013706731.1">
    <property type="nucleotide sequence ID" value="NC_015388.1"/>
</dbReference>
<evidence type="ECO:0000313" key="5">
    <source>
        <dbReference type="EMBL" id="AEB09621.1"/>
    </source>
</evidence>
<gene>
    <name evidence="5" type="ordered locus">Desac_1781</name>
</gene>
<dbReference type="CDD" id="cd02035">
    <property type="entry name" value="ArsA"/>
    <property type="match status" value="2"/>
</dbReference>
<dbReference type="Proteomes" id="UP000000483">
    <property type="component" value="Chromosome"/>
</dbReference>
<dbReference type="KEGG" id="dao:Desac_1781"/>
<accession>F2NHZ5</accession>
<evidence type="ECO:0000256" key="2">
    <source>
        <dbReference type="ARBA" id="ARBA00052296"/>
    </source>
</evidence>
<evidence type="ECO:0000256" key="3">
    <source>
        <dbReference type="ARBA" id="ARBA00066752"/>
    </source>
</evidence>
<dbReference type="eggNOG" id="COG0003">
    <property type="taxonomic scope" value="Bacteria"/>
</dbReference>
<feature type="domain" description="ArsA/GET3 Anion-transporting ATPase-like" evidence="4">
    <location>
        <begin position="11"/>
        <end position="296"/>
    </location>
</feature>
<dbReference type="PANTHER" id="PTHR10803:SF3">
    <property type="entry name" value="ATPASE GET3"/>
    <property type="match status" value="1"/>
</dbReference>
<dbReference type="GO" id="GO:0005524">
    <property type="term" value="F:ATP binding"/>
    <property type="evidence" value="ECO:0007669"/>
    <property type="project" value="InterPro"/>
</dbReference>
<dbReference type="OrthoDB" id="9780677at2"/>
<dbReference type="STRING" id="880072.Desac_1781"/>
<reference evidence="6" key="2">
    <citation type="submission" date="2011-03" db="EMBL/GenBank/DDBJ databases">
        <title>The complete genome of Desulfobacca acetoxidans DSM 11109.</title>
        <authorList>
            <consortium name="US DOE Joint Genome Institute (JGI-PGF)"/>
            <person name="Lucas S."/>
            <person name="Copeland A."/>
            <person name="Lapidus A."/>
            <person name="Bruce D."/>
            <person name="Goodwin L."/>
            <person name="Pitluck S."/>
            <person name="Peters L."/>
            <person name="Kyrpides N."/>
            <person name="Mavromatis K."/>
            <person name="Ivanova N."/>
            <person name="Ovchinnikova G."/>
            <person name="Teshima H."/>
            <person name="Detter J.C."/>
            <person name="Han C."/>
            <person name="Land M."/>
            <person name="Hauser L."/>
            <person name="Markowitz V."/>
            <person name="Cheng J.-F."/>
            <person name="Hugenholtz P."/>
            <person name="Woyke T."/>
            <person name="Wu D."/>
            <person name="Spring S."/>
            <person name="Schueler E."/>
            <person name="Brambilla E."/>
            <person name="Klenk H.-P."/>
            <person name="Eisen J.A."/>
        </authorList>
    </citation>
    <scope>NUCLEOTIDE SEQUENCE [LARGE SCALE GENOMIC DNA]</scope>
    <source>
        <strain evidence="6">ATCC 700848 / DSM 11109 / ASRB2</strain>
    </source>
</reference>
<evidence type="ECO:0000313" key="6">
    <source>
        <dbReference type="Proteomes" id="UP000000483"/>
    </source>
</evidence>
<dbReference type="Gene3D" id="3.40.50.300">
    <property type="entry name" value="P-loop containing nucleotide triphosphate hydrolases"/>
    <property type="match status" value="2"/>
</dbReference>